<accession>A0A8K0C831</accession>
<dbReference type="Proteomes" id="UP000801492">
    <property type="component" value="Unassembled WGS sequence"/>
</dbReference>
<dbReference type="EMBL" id="VTPC01090630">
    <property type="protein sequence ID" value="KAF2882309.1"/>
    <property type="molecule type" value="Genomic_DNA"/>
</dbReference>
<dbReference type="AlphaFoldDB" id="A0A8K0C831"/>
<feature type="region of interest" description="Disordered" evidence="1">
    <location>
        <begin position="401"/>
        <end position="426"/>
    </location>
</feature>
<feature type="compositionally biased region" description="Polar residues" evidence="1">
    <location>
        <begin position="556"/>
        <end position="570"/>
    </location>
</feature>
<name>A0A8K0C831_IGNLU</name>
<keyword evidence="3" id="KW-1185">Reference proteome</keyword>
<proteinExistence type="predicted"/>
<feature type="region of interest" description="Disordered" evidence="1">
    <location>
        <begin position="355"/>
        <end position="380"/>
    </location>
</feature>
<feature type="compositionally biased region" description="Polar residues" evidence="1">
    <location>
        <begin position="416"/>
        <end position="426"/>
    </location>
</feature>
<evidence type="ECO:0000313" key="2">
    <source>
        <dbReference type="EMBL" id="KAF2882309.1"/>
    </source>
</evidence>
<gene>
    <name evidence="2" type="ORF">ILUMI_23874</name>
</gene>
<feature type="compositionally biased region" description="Basic and acidic residues" evidence="1">
    <location>
        <begin position="405"/>
        <end position="415"/>
    </location>
</feature>
<dbReference type="OrthoDB" id="69711at2759"/>
<sequence>MENADNSKTNIFWGPVTAKEIKKILSHKKPRERIGRRNTISDVEPSRTIYADSPQTDLLIKRHFFGDPSDDVNVSFTSEYFTPNETVHNDKSNVVNSISCKSDNNISEHTKDDVNVAQDCLRDESSLNLESKETLIEKISKVLDMSSCRTSAYSSAGECSNCTSLAPTNTNEIHLNEMYTCGNKSCSSHNQNAVLLILSDDEEDFRDDNVKESCKSVAQLEDNDEVIIISDDENNDYMLFEEQVPIKNETKKSPCLDKIYPVHLDINEMPLLGGPSTSKQLNEQCSGDNSIIHINNQQELTESKLDFSEISQHSTVEEANLSYDDEQCEEYCNIDLTSDTSCNYDEIADLELDSSQIQQYEDRSENRKKNSSYSKSNFSDIPSHEHNYILPILNVNVEQDSPENSYHEEEKHTSDKSSINEQSRPSHNLVNEFHKLDVTEIIEHSLNKLPNQNEDLFSISKHFENEGADYKTVRSCDNSFVSQSIASSSPAQERVYDNYSKNSVINTSLNQDEETNDMHAISLTSVDSKHEWNDTIEEMKRFFTVDDDQLSDENNSDTNDQELNNPNTNEGKLYLDSITSKPKKSLIPVKNANQPLNPHKNVYSKKQNTNLKIPTKIASIKPNYKTIQSPVSVYIKNTPEAPLRQRVPSKPLSTTSLFPKAASSKVANKENESDLPTVIYKPAKHKVVSEREEFKLPGNIQKHISHIPFIIKHQERIEGRKLNQSVIENKLLDGNLTICDSSRLSTSSIEEDVSLLVSKKAYIK</sequence>
<comment type="caution">
    <text evidence="2">The sequence shown here is derived from an EMBL/GenBank/DDBJ whole genome shotgun (WGS) entry which is preliminary data.</text>
</comment>
<organism evidence="2 3">
    <name type="scientific">Ignelater luminosus</name>
    <name type="common">Cucubano</name>
    <name type="synonym">Pyrophorus luminosus</name>
    <dbReference type="NCBI Taxonomy" id="2038154"/>
    <lineage>
        <taxon>Eukaryota</taxon>
        <taxon>Metazoa</taxon>
        <taxon>Ecdysozoa</taxon>
        <taxon>Arthropoda</taxon>
        <taxon>Hexapoda</taxon>
        <taxon>Insecta</taxon>
        <taxon>Pterygota</taxon>
        <taxon>Neoptera</taxon>
        <taxon>Endopterygota</taxon>
        <taxon>Coleoptera</taxon>
        <taxon>Polyphaga</taxon>
        <taxon>Elateriformia</taxon>
        <taxon>Elateroidea</taxon>
        <taxon>Elateridae</taxon>
        <taxon>Agrypninae</taxon>
        <taxon>Pyrophorini</taxon>
        <taxon>Ignelater</taxon>
    </lineage>
</organism>
<feature type="region of interest" description="Disordered" evidence="1">
    <location>
        <begin position="547"/>
        <end position="573"/>
    </location>
</feature>
<reference evidence="2" key="1">
    <citation type="submission" date="2019-08" db="EMBL/GenBank/DDBJ databases">
        <title>The genome of the North American firefly Photinus pyralis.</title>
        <authorList>
            <consortium name="Photinus pyralis genome working group"/>
            <person name="Fallon T.R."/>
            <person name="Sander Lower S.E."/>
            <person name="Weng J.-K."/>
        </authorList>
    </citation>
    <scope>NUCLEOTIDE SEQUENCE</scope>
    <source>
        <strain evidence="2">TRF0915ILg1</strain>
        <tissue evidence="2">Whole body</tissue>
    </source>
</reference>
<protein>
    <submittedName>
        <fullName evidence="2">Uncharacterized protein</fullName>
    </submittedName>
</protein>
<evidence type="ECO:0000256" key="1">
    <source>
        <dbReference type="SAM" id="MobiDB-lite"/>
    </source>
</evidence>
<evidence type="ECO:0000313" key="3">
    <source>
        <dbReference type="Proteomes" id="UP000801492"/>
    </source>
</evidence>